<keyword evidence="1" id="KW-0812">Transmembrane</keyword>
<proteinExistence type="predicted"/>
<dbReference type="RefSeq" id="WP_204514948.1">
    <property type="nucleotide sequence ID" value="NZ_JAFBCP010000001.1"/>
</dbReference>
<evidence type="ECO:0008006" key="4">
    <source>
        <dbReference type="Google" id="ProtNLM"/>
    </source>
</evidence>
<sequence>MTAPTKVYKPRKKPGPRKRSGLRGFAFVIVVILVAIIAFVVLLTARVNAVTRHAEAASEAGNAFIEALSNDPGNAQGHLDKARDELGQAKDNLHSIPIEQMHMIPWVKRNVDASDTLITHMENVLNQAGPVMISLSGVVDFNSGSLKSNPDLSSLNPSMWDDAREAAKVIKEAREAIHGIDTAGLLPDVHNAVHDAREMLDAVYRKIAPLESIAEDIKKYLPPGIAKRLEELGNLLGG</sequence>
<comment type="caution">
    <text evidence="2">The sequence shown here is derived from an EMBL/GenBank/DDBJ whole genome shotgun (WGS) entry which is preliminary data.</text>
</comment>
<keyword evidence="1" id="KW-1133">Transmembrane helix</keyword>
<organism evidence="2 3">
    <name type="scientific">Brevibacterium paucivorans</name>
    <dbReference type="NCBI Taxonomy" id="170994"/>
    <lineage>
        <taxon>Bacteria</taxon>
        <taxon>Bacillati</taxon>
        <taxon>Actinomycetota</taxon>
        <taxon>Actinomycetes</taxon>
        <taxon>Micrococcales</taxon>
        <taxon>Brevibacteriaceae</taxon>
        <taxon>Brevibacterium</taxon>
    </lineage>
</organism>
<name>A0ABS2SK28_9MICO</name>
<accession>A0ABS2SK28</accession>
<keyword evidence="3" id="KW-1185">Reference proteome</keyword>
<evidence type="ECO:0000313" key="3">
    <source>
        <dbReference type="Proteomes" id="UP000809290"/>
    </source>
</evidence>
<reference evidence="2 3" key="1">
    <citation type="submission" date="2021-01" db="EMBL/GenBank/DDBJ databases">
        <title>Sequencing the genomes of 1000 actinobacteria strains.</title>
        <authorList>
            <person name="Klenk H.-P."/>
        </authorList>
    </citation>
    <scope>NUCLEOTIDE SEQUENCE [LARGE SCALE GENOMIC DNA]</scope>
    <source>
        <strain evidence="2 3">DSM 13657</strain>
    </source>
</reference>
<dbReference type="Proteomes" id="UP000809290">
    <property type="component" value="Unassembled WGS sequence"/>
</dbReference>
<gene>
    <name evidence="2" type="ORF">JOE56_000809</name>
</gene>
<keyword evidence="1" id="KW-0472">Membrane</keyword>
<protein>
    <recommendedName>
        <fullName evidence="4">DUF4012 domain-containing protein</fullName>
    </recommendedName>
</protein>
<evidence type="ECO:0000313" key="2">
    <source>
        <dbReference type="EMBL" id="MBM7816115.1"/>
    </source>
</evidence>
<evidence type="ECO:0000256" key="1">
    <source>
        <dbReference type="SAM" id="Phobius"/>
    </source>
</evidence>
<dbReference type="EMBL" id="JAFBCP010000001">
    <property type="protein sequence ID" value="MBM7816115.1"/>
    <property type="molecule type" value="Genomic_DNA"/>
</dbReference>
<feature type="transmembrane region" description="Helical" evidence="1">
    <location>
        <begin position="21"/>
        <end position="43"/>
    </location>
</feature>